<evidence type="ECO:0000313" key="2">
    <source>
        <dbReference type="EMBL" id="BAH07080.1"/>
    </source>
</evidence>
<dbReference type="Proteomes" id="UP000007969">
    <property type="component" value="Chromosome"/>
</dbReference>
<accession>B9E3K5</accession>
<reference evidence="3" key="1">
    <citation type="submission" date="2005-09" db="EMBL/GenBank/DDBJ databases">
        <title>Complete genome sequence of Clostridium kluyveri and comparative genomics of Clostridia species.</title>
        <authorList>
            <person name="Inui M."/>
            <person name="Nonaka H."/>
            <person name="Shinoda Y."/>
            <person name="Ikenaga Y."/>
            <person name="Abe M."/>
            <person name="Naito K."/>
            <person name="Vertes A.A."/>
            <person name="Yukawa H."/>
        </authorList>
    </citation>
    <scope>NUCLEOTIDE SEQUENCE [LARGE SCALE GENOMIC DNA]</scope>
    <source>
        <strain evidence="3">NBRC 12016</strain>
    </source>
</reference>
<dbReference type="Pfam" id="PF08241">
    <property type="entry name" value="Methyltransf_11"/>
    <property type="match status" value="1"/>
</dbReference>
<evidence type="ECO:0000313" key="3">
    <source>
        <dbReference type="Proteomes" id="UP000007969"/>
    </source>
</evidence>
<dbReference type="Gene3D" id="3.40.50.150">
    <property type="entry name" value="Vaccinia Virus protein VP39"/>
    <property type="match status" value="1"/>
</dbReference>
<dbReference type="RefSeq" id="WP_012620631.1">
    <property type="nucleotide sequence ID" value="NC_011837.1"/>
</dbReference>
<dbReference type="AlphaFoldDB" id="B9E3K5"/>
<organism evidence="2 3">
    <name type="scientific">Clostridium kluyveri (strain NBRC 12016)</name>
    <dbReference type="NCBI Taxonomy" id="583346"/>
    <lineage>
        <taxon>Bacteria</taxon>
        <taxon>Bacillati</taxon>
        <taxon>Bacillota</taxon>
        <taxon>Clostridia</taxon>
        <taxon>Eubacteriales</taxon>
        <taxon>Clostridiaceae</taxon>
        <taxon>Clostridium</taxon>
    </lineage>
</organism>
<dbReference type="HOGENOM" id="CLU_037990_10_1_9"/>
<dbReference type="SUPFAM" id="SSF53335">
    <property type="entry name" value="S-adenosyl-L-methionine-dependent methyltransferases"/>
    <property type="match status" value="1"/>
</dbReference>
<dbReference type="InterPro" id="IPR013216">
    <property type="entry name" value="Methyltransf_11"/>
</dbReference>
<dbReference type="InterPro" id="IPR029063">
    <property type="entry name" value="SAM-dependent_MTases_sf"/>
</dbReference>
<evidence type="ECO:0000259" key="1">
    <source>
        <dbReference type="Pfam" id="PF08241"/>
    </source>
</evidence>
<sequence>MMNNKNTFKENSRMNFDKQAENYDDGFDGRFVRVMYDEIIKRIDKFQNGILLDVGCGTGNILSRLYENKKLHLCGLDISNKMIEVARRNLNDDILLKVGDAEFIPWPDNTFDIILCNASFHHYPNPQKVLLEMKRVVKADGKLIIGDPTAPPLIRQVLNFIFGICHNGDYKIYSLKEMKKLLRRCGFRPFEFKKINYKSFVISASA</sequence>
<dbReference type="EMBL" id="AP009049">
    <property type="protein sequence ID" value="BAH07080.1"/>
    <property type="molecule type" value="Genomic_DNA"/>
</dbReference>
<dbReference type="KEGG" id="ckr:CKR_2029"/>
<dbReference type="PANTHER" id="PTHR43591">
    <property type="entry name" value="METHYLTRANSFERASE"/>
    <property type="match status" value="1"/>
</dbReference>
<feature type="domain" description="Methyltransferase type 11" evidence="1">
    <location>
        <begin position="52"/>
        <end position="145"/>
    </location>
</feature>
<dbReference type="PANTHER" id="PTHR43591:SF110">
    <property type="entry name" value="RHODANESE DOMAIN-CONTAINING PROTEIN"/>
    <property type="match status" value="1"/>
</dbReference>
<proteinExistence type="predicted"/>
<dbReference type="CDD" id="cd02440">
    <property type="entry name" value="AdoMet_MTases"/>
    <property type="match status" value="1"/>
</dbReference>
<protein>
    <recommendedName>
        <fullName evidence="1">Methyltransferase type 11 domain-containing protein</fullName>
    </recommendedName>
</protein>
<gene>
    <name evidence="2" type="ordered locus">CKR_2029</name>
</gene>
<dbReference type="GO" id="GO:0008757">
    <property type="term" value="F:S-adenosylmethionine-dependent methyltransferase activity"/>
    <property type="evidence" value="ECO:0007669"/>
    <property type="project" value="InterPro"/>
</dbReference>
<name>B9E3K5_CLOK1</name>